<evidence type="ECO:0000313" key="1">
    <source>
        <dbReference type="EMBL" id="GAA1640552.1"/>
    </source>
</evidence>
<evidence type="ECO:0008006" key="3">
    <source>
        <dbReference type="Google" id="ProtNLM"/>
    </source>
</evidence>
<gene>
    <name evidence="1" type="ORF">GCM10009744_33000</name>
</gene>
<dbReference type="EMBL" id="BAAANE010000005">
    <property type="protein sequence ID" value="GAA1640552.1"/>
    <property type="molecule type" value="Genomic_DNA"/>
</dbReference>
<comment type="caution">
    <text evidence="1">The sequence shown here is derived from an EMBL/GenBank/DDBJ whole genome shotgun (WGS) entry which is preliminary data.</text>
</comment>
<evidence type="ECO:0000313" key="2">
    <source>
        <dbReference type="Proteomes" id="UP001501319"/>
    </source>
</evidence>
<organism evidence="1 2">
    <name type="scientific">Kribbella alba</name>
    <dbReference type="NCBI Taxonomy" id="190197"/>
    <lineage>
        <taxon>Bacteria</taxon>
        <taxon>Bacillati</taxon>
        <taxon>Actinomycetota</taxon>
        <taxon>Actinomycetes</taxon>
        <taxon>Propionibacteriales</taxon>
        <taxon>Kribbellaceae</taxon>
        <taxon>Kribbella</taxon>
    </lineage>
</organism>
<dbReference type="Proteomes" id="UP001501319">
    <property type="component" value="Unassembled WGS sequence"/>
</dbReference>
<sequence length="137" mass="15714">MWVLDPANSRELLDRLRPHSLSSDFEVVWCGEGWRALVGDCHDDLAAAFPDYRFYAIKQEWGVLAFQARPRAGEMTAEELARVHEITDSYGQASEVVCEWCGRPGSLRADRPEWLTLCDRCAQDLETTKYPRLRPIV</sequence>
<proteinExistence type="predicted"/>
<accession>A0ABN2FCG1</accession>
<protein>
    <recommendedName>
        <fullName evidence="3">Zinc ribbon domain-containing protein</fullName>
    </recommendedName>
</protein>
<reference evidence="1 2" key="1">
    <citation type="journal article" date="2019" name="Int. J. Syst. Evol. Microbiol.">
        <title>The Global Catalogue of Microorganisms (GCM) 10K type strain sequencing project: providing services to taxonomists for standard genome sequencing and annotation.</title>
        <authorList>
            <consortium name="The Broad Institute Genomics Platform"/>
            <consortium name="The Broad Institute Genome Sequencing Center for Infectious Disease"/>
            <person name="Wu L."/>
            <person name="Ma J."/>
        </authorList>
    </citation>
    <scope>NUCLEOTIDE SEQUENCE [LARGE SCALE GENOMIC DNA]</scope>
    <source>
        <strain evidence="1 2">JCM 14306</strain>
    </source>
</reference>
<keyword evidence="2" id="KW-1185">Reference proteome</keyword>
<name>A0ABN2FCG1_9ACTN</name>